<evidence type="ECO:0000313" key="6">
    <source>
        <dbReference type="EnsemblMetazoa" id="PPA04435.1"/>
    </source>
</evidence>
<dbReference type="PANTHER" id="PTHR31357">
    <property type="entry name" value="SERPENTINE RECEPTOR CLASS ALPHA-10"/>
    <property type="match status" value="1"/>
</dbReference>
<name>A0A2A6D1H2_PRIPA</name>
<accession>A0A8R1U661</accession>
<proteinExistence type="inferred from homology"/>
<dbReference type="InterPro" id="IPR051080">
    <property type="entry name" value="Nematode_rcpt-like_serp_alpha"/>
</dbReference>
<dbReference type="AlphaFoldDB" id="A0A2A6D1H2"/>
<dbReference type="Proteomes" id="UP000005239">
    <property type="component" value="Unassembled WGS sequence"/>
</dbReference>
<dbReference type="Pfam" id="PF02117">
    <property type="entry name" value="7TM_GPCR_Sra"/>
    <property type="match status" value="1"/>
</dbReference>
<keyword evidence="4" id="KW-0472">Membrane</keyword>
<dbReference type="PANTHER" id="PTHR31357:SF5">
    <property type="entry name" value="SERPENTINE RECEPTOR CLASS ALPHA-1-RELATED"/>
    <property type="match status" value="1"/>
</dbReference>
<accession>A0A2A6D1H2</accession>
<comment type="subcellular location">
    <subcellularLocation>
        <location evidence="1">Membrane</location>
        <topology evidence="1">Multi-pass membrane protein</topology>
    </subcellularLocation>
</comment>
<dbReference type="GO" id="GO:0004984">
    <property type="term" value="F:olfactory receptor activity"/>
    <property type="evidence" value="ECO:0000318"/>
    <property type="project" value="GO_Central"/>
</dbReference>
<dbReference type="InterPro" id="IPR000344">
    <property type="entry name" value="7TM_GPCR_serpentine_rcpt_Sra"/>
</dbReference>
<keyword evidence="7" id="KW-1185">Reference proteome</keyword>
<dbReference type="GO" id="GO:0016020">
    <property type="term" value="C:membrane"/>
    <property type="evidence" value="ECO:0007669"/>
    <property type="project" value="UniProtKB-SubCell"/>
</dbReference>
<evidence type="ECO:0000256" key="4">
    <source>
        <dbReference type="ARBA" id="ARBA00023136"/>
    </source>
</evidence>
<evidence type="ECO:0000256" key="1">
    <source>
        <dbReference type="ARBA" id="ARBA00004141"/>
    </source>
</evidence>
<keyword evidence="2" id="KW-0812">Transmembrane</keyword>
<dbReference type="Pfam" id="PF02535">
    <property type="entry name" value="Zip"/>
    <property type="match status" value="1"/>
</dbReference>
<evidence type="ECO:0000313" key="7">
    <source>
        <dbReference type="Proteomes" id="UP000005239"/>
    </source>
</evidence>
<dbReference type="InterPro" id="IPR003689">
    <property type="entry name" value="ZIP"/>
</dbReference>
<evidence type="ECO:0000256" key="3">
    <source>
        <dbReference type="ARBA" id="ARBA00022989"/>
    </source>
</evidence>
<protein>
    <submittedName>
        <fullName evidence="6">G protein-coupled receptor</fullName>
    </submittedName>
</protein>
<dbReference type="OrthoDB" id="448280at2759"/>
<reference evidence="6" key="2">
    <citation type="submission" date="2022-06" db="UniProtKB">
        <authorList>
            <consortium name="EnsemblMetazoa"/>
        </authorList>
    </citation>
    <scope>IDENTIFICATION</scope>
    <source>
        <strain evidence="6">PS312</strain>
    </source>
</reference>
<dbReference type="GO" id="GO:0046873">
    <property type="term" value="F:metal ion transmembrane transporter activity"/>
    <property type="evidence" value="ECO:0007669"/>
    <property type="project" value="InterPro"/>
</dbReference>
<evidence type="ECO:0000256" key="2">
    <source>
        <dbReference type="ARBA" id="ARBA00022692"/>
    </source>
</evidence>
<keyword evidence="3" id="KW-1133">Transmembrane helix</keyword>
<dbReference type="GO" id="GO:0050907">
    <property type="term" value="P:detection of chemical stimulus involved in sensory perception"/>
    <property type="evidence" value="ECO:0000318"/>
    <property type="project" value="GO_Central"/>
</dbReference>
<reference evidence="7" key="1">
    <citation type="journal article" date="2008" name="Nat. Genet.">
        <title>The Pristionchus pacificus genome provides a unique perspective on nematode lifestyle and parasitism.</title>
        <authorList>
            <person name="Dieterich C."/>
            <person name="Clifton S.W."/>
            <person name="Schuster L.N."/>
            <person name="Chinwalla A."/>
            <person name="Delehaunty K."/>
            <person name="Dinkelacker I."/>
            <person name="Fulton L."/>
            <person name="Fulton R."/>
            <person name="Godfrey J."/>
            <person name="Minx P."/>
            <person name="Mitreva M."/>
            <person name="Roeseler W."/>
            <person name="Tian H."/>
            <person name="Witte H."/>
            <person name="Yang S.P."/>
            <person name="Wilson R.K."/>
            <person name="Sommer R.J."/>
        </authorList>
    </citation>
    <scope>NUCLEOTIDE SEQUENCE [LARGE SCALE GENOMIC DNA]</scope>
    <source>
        <strain evidence="7">PS312</strain>
    </source>
</reference>
<sequence>MVDLVGMKIIYLAVMFVITVVCGAVPVKLLQYIRARTNSMDRFTIILSILSCFAGGVFLGVALLDMLPEAFESFEDFKRAAEFDTDVPVVPIVIGGGFFFIYLFDLLPLSCGHAHSHDVAAVIQVYSPVSATPEDGDHAAKWAVPRATDGPPLLAAREALEGRAAYLKSLTFILSFLLHVALEGFVLGVQAFSIGTRLHQNHPTNTLFVIAMLVLVATVCTIGGVVGIVLKDASMSAAAKAGVETALTSVSIGTFLYITFFEILAVEKGTPGQRLAATIGFVVIGIPAIFLPSVTKMESECEFAVDLYYSTQLHALQWIHKHVRKSLFESSTKELIIALYVMCTFYAIFLAVAQILCIFRTMISATVPGFCVLHFGIAIQRFQSTFLIRNQAQNATARFFIALSVIYSCIFGYMSFHNEPLDGLTPYCVSFNKSSEQIIMLNLYVMTGIDMMSVSSTIALYRFNKFMLAKERAERILQKTFHRKQCIFAIEQFLPITIIHTTTYVMPYYCILAPFTLLMLIRKGRFEKASVLTGFASSAHQKVVNETYFRQLREQWS</sequence>
<dbReference type="GO" id="GO:0004930">
    <property type="term" value="F:G protein-coupled receptor activity"/>
    <property type="evidence" value="ECO:0007669"/>
    <property type="project" value="InterPro"/>
</dbReference>
<evidence type="ECO:0000256" key="5">
    <source>
        <dbReference type="ARBA" id="ARBA00037994"/>
    </source>
</evidence>
<comment type="similarity">
    <text evidence="5">Belongs to the nematode receptor-like protein sra family.</text>
</comment>
<organism evidence="6 7">
    <name type="scientific">Pristionchus pacificus</name>
    <name type="common">Parasitic nematode worm</name>
    <dbReference type="NCBI Taxonomy" id="54126"/>
    <lineage>
        <taxon>Eukaryota</taxon>
        <taxon>Metazoa</taxon>
        <taxon>Ecdysozoa</taxon>
        <taxon>Nematoda</taxon>
        <taxon>Chromadorea</taxon>
        <taxon>Rhabditida</taxon>
        <taxon>Rhabditina</taxon>
        <taxon>Diplogasteromorpha</taxon>
        <taxon>Diplogasteroidea</taxon>
        <taxon>Neodiplogasteridae</taxon>
        <taxon>Pristionchus</taxon>
    </lineage>
</organism>
<gene>
    <name evidence="6" type="primary">WBGene00093989</name>
</gene>
<dbReference type="EnsemblMetazoa" id="PPA04435.1">
    <property type="protein sequence ID" value="PPA04435.1"/>
    <property type="gene ID" value="WBGene00093989"/>
</dbReference>